<dbReference type="InterPro" id="IPR001747">
    <property type="entry name" value="Vitellogenin_N"/>
</dbReference>
<reference evidence="3 4" key="1">
    <citation type="journal article" date="2014" name="Curr. Biol.">
        <title>The genome of the clonal raider ant Cerapachys biroi.</title>
        <authorList>
            <person name="Oxley P.R."/>
            <person name="Ji L."/>
            <person name="Fetter-Pruneda I."/>
            <person name="McKenzie S.K."/>
            <person name="Li C."/>
            <person name="Hu H."/>
            <person name="Zhang G."/>
            <person name="Kronauer D.J."/>
        </authorList>
    </citation>
    <scope>NUCLEOTIDE SEQUENCE [LARGE SCALE GENOMIC DNA]</scope>
</reference>
<dbReference type="SUPFAM" id="SSF56968">
    <property type="entry name" value="Lipovitellin-phosvitin complex, beta-sheet shell regions"/>
    <property type="match status" value="2"/>
</dbReference>
<accession>A0A026VZU0</accession>
<dbReference type="EMBL" id="KK107638">
    <property type="protein sequence ID" value="EZA48399.1"/>
    <property type="molecule type" value="Genomic_DNA"/>
</dbReference>
<sequence>MSNWQFGPEYSYNMSIIYDIRQTVSTAETIIGASFNSTVHCRPKEPEMLVCHLSNISGMANIMGYKTTEDIDSEKVFGIKFNERGVESLLIEPCDTRILNIIRQVANQFSMNVNLMRKNNVQPIPQFMDKENTSMGNCLTTYAITHAEHQPSTNQKKDINFELKVLPISTMRPGINLSISKNRKACVNGPERVDIFAEGIFRAERFSSTIWIDNTYKTFTEINGNLIPVKNPSSNKFFLFTETIELNLDTIEPARDKLPSLNTANVVINNTSEWRFGPEYTYDLNMTYDVKREDDAPTNIARVNSTLKCRPNESNSLFCRLLNFTVVELIADRYKTKQVRWEQRFEIRFNEIGVEGLLVESPIRMEIVNILRSLANQFSMGADLRNRIDVSQFMVRETTPMGNCATMLKITREEPESDSIEEENASSAFRFMVLPMANVEPGTTLSIVKARTGCLSSPRYLNVFFGIIKMARTLFYPKFGRYITKIRIDDKFETITQLDGKLWTSVHDGTEFPPNIRIFFKEVIQLNLNSIEPAQDEIPVISYSNLIGLNINTDMNNDFID</sequence>
<dbReference type="OMA" id="GMANIMG"/>
<organism evidence="3 4">
    <name type="scientific">Ooceraea biroi</name>
    <name type="common">Clonal raider ant</name>
    <name type="synonym">Cerapachys biroi</name>
    <dbReference type="NCBI Taxonomy" id="2015173"/>
    <lineage>
        <taxon>Eukaryota</taxon>
        <taxon>Metazoa</taxon>
        <taxon>Ecdysozoa</taxon>
        <taxon>Arthropoda</taxon>
        <taxon>Hexapoda</taxon>
        <taxon>Insecta</taxon>
        <taxon>Pterygota</taxon>
        <taxon>Neoptera</taxon>
        <taxon>Endopterygota</taxon>
        <taxon>Hymenoptera</taxon>
        <taxon>Apocrita</taxon>
        <taxon>Aculeata</taxon>
        <taxon>Formicoidea</taxon>
        <taxon>Formicidae</taxon>
        <taxon>Dorylinae</taxon>
        <taxon>Ooceraea</taxon>
    </lineage>
</organism>
<protein>
    <recommendedName>
        <fullName evidence="2">Vitellogenin domain-containing protein</fullName>
    </recommendedName>
</protein>
<name>A0A026VZU0_OOCBI</name>
<dbReference type="GO" id="GO:0005319">
    <property type="term" value="F:lipid transporter activity"/>
    <property type="evidence" value="ECO:0007669"/>
    <property type="project" value="InterPro"/>
</dbReference>
<dbReference type="InterPro" id="IPR015816">
    <property type="entry name" value="Vitellinogen_b-sht_N"/>
</dbReference>
<evidence type="ECO:0000313" key="4">
    <source>
        <dbReference type="Proteomes" id="UP000053097"/>
    </source>
</evidence>
<evidence type="ECO:0000259" key="2">
    <source>
        <dbReference type="Pfam" id="PF01347"/>
    </source>
</evidence>
<evidence type="ECO:0000256" key="1">
    <source>
        <dbReference type="ARBA" id="ARBA00022729"/>
    </source>
</evidence>
<gene>
    <name evidence="3" type="ORF">X777_13706</name>
</gene>
<dbReference type="Pfam" id="PF01347">
    <property type="entry name" value="Vitellogenin_N"/>
    <property type="match status" value="2"/>
</dbReference>
<dbReference type="Gene3D" id="2.30.230.10">
    <property type="entry name" value="Lipovitellin, beta-sheet shell regions, chain A"/>
    <property type="match status" value="2"/>
</dbReference>
<dbReference type="AlphaFoldDB" id="A0A026VZU0"/>
<proteinExistence type="predicted"/>
<dbReference type="Proteomes" id="UP000053097">
    <property type="component" value="Unassembled WGS sequence"/>
</dbReference>
<keyword evidence="1" id="KW-0732">Signal</keyword>
<keyword evidence="4" id="KW-1185">Reference proteome</keyword>
<dbReference type="InterPro" id="IPR015819">
    <property type="entry name" value="Lipid_transp_b-sht_shell"/>
</dbReference>
<evidence type="ECO:0000313" key="3">
    <source>
        <dbReference type="EMBL" id="EZA48399.1"/>
    </source>
</evidence>
<feature type="domain" description="Vitellogenin" evidence="2">
    <location>
        <begin position="279"/>
        <end position="412"/>
    </location>
</feature>
<feature type="domain" description="Vitellogenin" evidence="2">
    <location>
        <begin position="32"/>
        <end position="161"/>
    </location>
</feature>
<dbReference type="OrthoDB" id="7572579at2759"/>